<dbReference type="PANTHER" id="PTHR43316">
    <property type="entry name" value="HYDROLASE, HALOACID DELAHOGENASE-RELATED"/>
    <property type="match status" value="1"/>
</dbReference>
<evidence type="ECO:0000313" key="2">
    <source>
        <dbReference type="EMBL" id="TLQ04818.1"/>
    </source>
</evidence>
<dbReference type="Gene3D" id="3.40.50.1000">
    <property type="entry name" value="HAD superfamily/HAD-like"/>
    <property type="match status" value="1"/>
</dbReference>
<reference evidence="2 3" key="1">
    <citation type="submission" date="2019-05" db="EMBL/GenBank/DDBJ databases">
        <title>The metagenome of a microbial culture collection derived from dairy environment covers the genomic content of the human microbiome.</title>
        <authorList>
            <person name="Roder T."/>
            <person name="Wuthrich D."/>
            <person name="Sattari Z."/>
            <person name="Von Ah U."/>
            <person name="Bar C."/>
            <person name="Ronchi F."/>
            <person name="Macpherson A.J."/>
            <person name="Ganal-Vonarburg S.C."/>
            <person name="Bruggmann R."/>
            <person name="Vergeres G."/>
        </authorList>
    </citation>
    <scope>NUCLEOTIDE SEQUENCE [LARGE SCALE GENOMIC DNA]</scope>
    <source>
        <strain evidence="2 3">FAM 18815</strain>
    </source>
</reference>
<accession>A0A5R9BVU4</accession>
<keyword evidence="1 2" id="KW-0378">Hydrolase</keyword>
<protein>
    <submittedName>
        <fullName evidence="2">HAD family hydrolase</fullName>
    </submittedName>
</protein>
<dbReference type="GO" id="GO:0016787">
    <property type="term" value="F:hydrolase activity"/>
    <property type="evidence" value="ECO:0007669"/>
    <property type="project" value="UniProtKB-KW"/>
</dbReference>
<sequence>MKKIVSFAGFDTLFDIDPFYDAIGRLGKRYNIDEKLIRDTYQAKERELMQQVPFEKYSKLMEDALNQTAKELHFEITPSDFSDVLIAHTVIKPFPDAPTALYQIQEKGYETVLMTNHSKDLIRSNMINLDHSFNAVFTAEDAKAYKPNAEFFNFVNQQLGEVDEHVHIAVNMNKDVIPAQKAGWRVLQIDRMNETAPITSLMDTVDKL</sequence>
<evidence type="ECO:0000313" key="3">
    <source>
        <dbReference type="Proteomes" id="UP000305541"/>
    </source>
</evidence>
<dbReference type="Proteomes" id="UP000305541">
    <property type="component" value="Unassembled WGS sequence"/>
</dbReference>
<dbReference type="Gene3D" id="1.10.150.750">
    <property type="match status" value="1"/>
</dbReference>
<proteinExistence type="predicted"/>
<organism evidence="2 3">
    <name type="scientific">Pediococcus stilesii</name>
    <dbReference type="NCBI Taxonomy" id="331679"/>
    <lineage>
        <taxon>Bacteria</taxon>
        <taxon>Bacillati</taxon>
        <taxon>Bacillota</taxon>
        <taxon>Bacilli</taxon>
        <taxon>Lactobacillales</taxon>
        <taxon>Lactobacillaceae</taxon>
        <taxon>Pediococcus</taxon>
    </lineage>
</organism>
<dbReference type="AlphaFoldDB" id="A0A5R9BVU4"/>
<dbReference type="InterPro" id="IPR051540">
    <property type="entry name" value="S-2-haloacid_dehalogenase"/>
</dbReference>
<dbReference type="EMBL" id="VBTH01000005">
    <property type="protein sequence ID" value="TLQ04818.1"/>
    <property type="molecule type" value="Genomic_DNA"/>
</dbReference>
<dbReference type="InterPro" id="IPR036412">
    <property type="entry name" value="HAD-like_sf"/>
</dbReference>
<dbReference type="InterPro" id="IPR023214">
    <property type="entry name" value="HAD_sf"/>
</dbReference>
<dbReference type="PANTHER" id="PTHR43316:SF3">
    <property type="entry name" value="HALOACID DEHALOGENASE, TYPE II (AFU_ORTHOLOGUE AFUA_2G07750)-RELATED"/>
    <property type="match status" value="1"/>
</dbReference>
<dbReference type="InterPro" id="IPR041492">
    <property type="entry name" value="HAD_2"/>
</dbReference>
<gene>
    <name evidence="2" type="ORF">FEZ51_04040</name>
</gene>
<comment type="caution">
    <text evidence="2">The sequence shown here is derived from an EMBL/GenBank/DDBJ whole genome shotgun (WGS) entry which is preliminary data.</text>
</comment>
<dbReference type="SUPFAM" id="SSF56784">
    <property type="entry name" value="HAD-like"/>
    <property type="match status" value="1"/>
</dbReference>
<evidence type="ECO:0000256" key="1">
    <source>
        <dbReference type="ARBA" id="ARBA00022801"/>
    </source>
</evidence>
<dbReference type="Pfam" id="PF13419">
    <property type="entry name" value="HAD_2"/>
    <property type="match status" value="1"/>
</dbReference>
<dbReference type="OrthoDB" id="264363at2"/>
<dbReference type="RefSeq" id="WP_138474106.1">
    <property type="nucleotide sequence ID" value="NZ_VBTH01000005.1"/>
</dbReference>
<name>A0A5R9BVU4_9LACO</name>